<feature type="transmembrane region" description="Helical" evidence="5">
    <location>
        <begin position="43"/>
        <end position="66"/>
    </location>
</feature>
<protein>
    <submittedName>
        <fullName evidence="7">MFS transporter</fullName>
    </submittedName>
</protein>
<dbReference type="Pfam" id="PF07690">
    <property type="entry name" value="MFS_1"/>
    <property type="match status" value="1"/>
</dbReference>
<evidence type="ECO:0000259" key="6">
    <source>
        <dbReference type="PROSITE" id="PS50850"/>
    </source>
</evidence>
<feature type="transmembrane region" description="Helical" evidence="5">
    <location>
        <begin position="140"/>
        <end position="157"/>
    </location>
</feature>
<dbReference type="GO" id="GO:0022857">
    <property type="term" value="F:transmembrane transporter activity"/>
    <property type="evidence" value="ECO:0007669"/>
    <property type="project" value="InterPro"/>
</dbReference>
<keyword evidence="8" id="KW-1185">Reference proteome</keyword>
<evidence type="ECO:0000313" key="7">
    <source>
        <dbReference type="EMBL" id="TXL57647.1"/>
    </source>
</evidence>
<dbReference type="AlphaFoldDB" id="A0A5C8NDD8"/>
<feature type="transmembrane region" description="Helical" evidence="5">
    <location>
        <begin position="363"/>
        <end position="384"/>
    </location>
</feature>
<name>A0A5C8NDD8_9ACTN</name>
<dbReference type="PROSITE" id="PS50850">
    <property type="entry name" value="MFS"/>
    <property type="match status" value="1"/>
</dbReference>
<dbReference type="GO" id="GO:0005886">
    <property type="term" value="C:plasma membrane"/>
    <property type="evidence" value="ECO:0007669"/>
    <property type="project" value="UniProtKB-SubCell"/>
</dbReference>
<comment type="caution">
    <text evidence="7">The sequence shown here is derived from an EMBL/GenBank/DDBJ whole genome shotgun (WGS) entry which is preliminary data.</text>
</comment>
<feature type="transmembrane region" description="Helical" evidence="5">
    <location>
        <begin position="216"/>
        <end position="237"/>
    </location>
</feature>
<dbReference type="Gene3D" id="1.20.1250.20">
    <property type="entry name" value="MFS general substrate transporter like domains"/>
    <property type="match status" value="2"/>
</dbReference>
<gene>
    <name evidence="7" type="ORF">FHP06_12735</name>
</gene>
<dbReference type="InterPro" id="IPR011701">
    <property type="entry name" value="MFS"/>
</dbReference>
<keyword evidence="3 5" id="KW-1133">Transmembrane helix</keyword>
<dbReference type="PANTHER" id="PTHR23527">
    <property type="entry name" value="BLL3282 PROTEIN"/>
    <property type="match status" value="1"/>
</dbReference>
<comment type="subcellular location">
    <subcellularLocation>
        <location evidence="1">Cell membrane</location>
        <topology evidence="1">Multi-pass membrane protein</topology>
    </subcellularLocation>
</comment>
<feature type="transmembrane region" description="Helical" evidence="5">
    <location>
        <begin position="249"/>
        <end position="269"/>
    </location>
</feature>
<sequence length="386" mass="39306">MTTPRPWVMLGVGMVAQVAGTILANTSIFLIPYLHLERGLSLAHAGVLAAAPLAGTMISLVAWGAVVDRIGERLSLTIGLVLVTVAGFAAVLASGSYVGLGVCWFLGGIGAASTNSASGRLVVGWFPANRRGVAMGIRQTALPLGVGLAALIVPTTAEAAGLRAALVVPAIICAVAAVLTAVLVVDPPRPTREEAADLGQLDNPYRGSLTLGRIHVASMLLVVPQFTVWTYMLVWLIDERGWSSGAAGALVAVTQLGGAAGRIAVGWWSDRAGSRLGPMRVVAVAALATMLLLGLVEDTALAVVVIVVATVVTVADNGLAFTAVAELGGPYWSGRAMGVQNTGQYLASTLVPPLVGATIAGQGYGFAFAAVAVFPLLAIPLIPVRG</sequence>
<feature type="transmembrane region" description="Helical" evidence="5">
    <location>
        <begin position="281"/>
        <end position="312"/>
    </location>
</feature>
<feature type="transmembrane region" description="Helical" evidence="5">
    <location>
        <begin position="7"/>
        <end position="31"/>
    </location>
</feature>
<evidence type="ECO:0000313" key="8">
    <source>
        <dbReference type="Proteomes" id="UP000321571"/>
    </source>
</evidence>
<reference evidence="7 8" key="1">
    <citation type="submission" date="2019-06" db="EMBL/GenBank/DDBJ databases">
        <title>Aeromicrobium sp. nov., isolated from a maize field.</title>
        <authorList>
            <person name="Lin S.-Y."/>
            <person name="Tsai C.-F."/>
            <person name="Young C.-C."/>
        </authorList>
    </citation>
    <scope>NUCLEOTIDE SEQUENCE [LARGE SCALE GENOMIC DNA]</scope>
    <source>
        <strain evidence="7 8">CC-CFT486</strain>
    </source>
</reference>
<dbReference type="SUPFAM" id="SSF103473">
    <property type="entry name" value="MFS general substrate transporter"/>
    <property type="match status" value="1"/>
</dbReference>
<dbReference type="InterPro" id="IPR036259">
    <property type="entry name" value="MFS_trans_sf"/>
</dbReference>
<dbReference type="InterPro" id="IPR020846">
    <property type="entry name" value="MFS_dom"/>
</dbReference>
<dbReference type="OrthoDB" id="8628659at2"/>
<organism evidence="7 8">
    <name type="scientific">Aeromicrobium terrae</name>
    <dbReference type="NCBI Taxonomy" id="2498846"/>
    <lineage>
        <taxon>Bacteria</taxon>
        <taxon>Bacillati</taxon>
        <taxon>Actinomycetota</taxon>
        <taxon>Actinomycetes</taxon>
        <taxon>Propionibacteriales</taxon>
        <taxon>Nocardioidaceae</taxon>
        <taxon>Aeromicrobium</taxon>
    </lineage>
</organism>
<proteinExistence type="predicted"/>
<accession>A0A5C8NDD8</accession>
<dbReference type="Proteomes" id="UP000321571">
    <property type="component" value="Unassembled WGS sequence"/>
</dbReference>
<dbReference type="InterPro" id="IPR052952">
    <property type="entry name" value="MFS-Transporter"/>
</dbReference>
<evidence type="ECO:0000256" key="4">
    <source>
        <dbReference type="ARBA" id="ARBA00023136"/>
    </source>
</evidence>
<keyword evidence="4 5" id="KW-0472">Membrane</keyword>
<keyword evidence="2 5" id="KW-0812">Transmembrane</keyword>
<dbReference type="PANTHER" id="PTHR23527:SF1">
    <property type="entry name" value="BLL3282 PROTEIN"/>
    <property type="match status" value="1"/>
</dbReference>
<feature type="domain" description="Major facilitator superfamily (MFS) profile" evidence="6">
    <location>
        <begin position="6"/>
        <end position="386"/>
    </location>
</feature>
<dbReference type="RefSeq" id="WP_147687172.1">
    <property type="nucleotide sequence ID" value="NZ_VDUX01000006.1"/>
</dbReference>
<feature type="transmembrane region" description="Helical" evidence="5">
    <location>
        <begin position="163"/>
        <end position="185"/>
    </location>
</feature>
<feature type="transmembrane region" description="Helical" evidence="5">
    <location>
        <begin position="78"/>
        <end position="98"/>
    </location>
</feature>
<evidence type="ECO:0000256" key="5">
    <source>
        <dbReference type="SAM" id="Phobius"/>
    </source>
</evidence>
<evidence type="ECO:0000256" key="3">
    <source>
        <dbReference type="ARBA" id="ARBA00022989"/>
    </source>
</evidence>
<dbReference type="EMBL" id="VDUX01000006">
    <property type="protein sequence ID" value="TXL57647.1"/>
    <property type="molecule type" value="Genomic_DNA"/>
</dbReference>
<evidence type="ECO:0000256" key="2">
    <source>
        <dbReference type="ARBA" id="ARBA00022692"/>
    </source>
</evidence>
<evidence type="ECO:0000256" key="1">
    <source>
        <dbReference type="ARBA" id="ARBA00004651"/>
    </source>
</evidence>